<name>A0A1H3Q0H2_9BACT</name>
<protein>
    <submittedName>
        <fullName evidence="1">Uncharacterized protein</fullName>
    </submittedName>
</protein>
<gene>
    <name evidence="1" type="ORF">SAMN05444412_105123</name>
</gene>
<sequence length="58" mass="6463">MNKTFIALSTLLKKPNLLCSLCHPAVIFTIFRAENYGKSRSYTSVAESNSRLAAGIKW</sequence>
<evidence type="ECO:0000313" key="2">
    <source>
        <dbReference type="Proteomes" id="UP000199663"/>
    </source>
</evidence>
<organism evidence="1 2">
    <name type="scientific">Rhodonellum ikkaensis</name>
    <dbReference type="NCBI Taxonomy" id="336829"/>
    <lineage>
        <taxon>Bacteria</taxon>
        <taxon>Pseudomonadati</taxon>
        <taxon>Bacteroidota</taxon>
        <taxon>Cytophagia</taxon>
        <taxon>Cytophagales</taxon>
        <taxon>Cytophagaceae</taxon>
        <taxon>Rhodonellum</taxon>
    </lineage>
</organism>
<comment type="caution">
    <text evidence="1">The sequence shown here is derived from an EMBL/GenBank/DDBJ whole genome shotgun (WGS) entry which is preliminary data.</text>
</comment>
<keyword evidence="2" id="KW-1185">Reference proteome</keyword>
<accession>A0A1H3Q0H2</accession>
<reference evidence="1 2" key="1">
    <citation type="submission" date="2016-10" db="EMBL/GenBank/DDBJ databases">
        <authorList>
            <person name="Varghese N."/>
            <person name="Submissions S."/>
        </authorList>
    </citation>
    <scope>NUCLEOTIDE SEQUENCE [LARGE SCALE GENOMIC DNA]</scope>
    <source>
        <strain evidence="1 2">DSM 17997</strain>
    </source>
</reference>
<proteinExistence type="predicted"/>
<dbReference type="Proteomes" id="UP000199663">
    <property type="component" value="Unassembled WGS sequence"/>
</dbReference>
<evidence type="ECO:0000313" key="1">
    <source>
        <dbReference type="EMBL" id="SDZ06535.1"/>
    </source>
</evidence>
<dbReference type="EMBL" id="FNQC01000005">
    <property type="protein sequence ID" value="SDZ06535.1"/>
    <property type="molecule type" value="Genomic_DNA"/>
</dbReference>